<comment type="caution">
    <text evidence="2">The sequence shown here is derived from an EMBL/GenBank/DDBJ whole genome shotgun (WGS) entry which is preliminary data.</text>
</comment>
<evidence type="ECO:0000313" key="2">
    <source>
        <dbReference type="EMBL" id="KAJ8661524.1"/>
    </source>
</evidence>
<dbReference type="Gene3D" id="1.20.1280.50">
    <property type="match status" value="1"/>
</dbReference>
<dbReference type="SUPFAM" id="SSF52047">
    <property type="entry name" value="RNI-like"/>
    <property type="match status" value="1"/>
</dbReference>
<dbReference type="Pfam" id="PF12937">
    <property type="entry name" value="F-box-like"/>
    <property type="match status" value="1"/>
</dbReference>
<dbReference type="PANTHER" id="PTHR38926:SF72">
    <property type="entry name" value="IM:7136021-RELATED"/>
    <property type="match status" value="1"/>
</dbReference>
<dbReference type="PANTHER" id="PTHR38926">
    <property type="entry name" value="F-BOX DOMAIN CONTAINING PROTEIN, EXPRESSED"/>
    <property type="match status" value="1"/>
</dbReference>
<keyword evidence="3" id="KW-1185">Reference proteome</keyword>
<dbReference type="EMBL" id="JARTCD010000008">
    <property type="protein sequence ID" value="KAJ8661524.1"/>
    <property type="molecule type" value="Genomic_DNA"/>
</dbReference>
<dbReference type="Gene3D" id="3.80.10.10">
    <property type="entry name" value="Ribonuclease Inhibitor"/>
    <property type="match status" value="2"/>
</dbReference>
<evidence type="ECO:0000313" key="3">
    <source>
        <dbReference type="Proteomes" id="UP001234581"/>
    </source>
</evidence>
<dbReference type="GeneID" id="83210206"/>
<dbReference type="PROSITE" id="PS50181">
    <property type="entry name" value="FBOX"/>
    <property type="match status" value="1"/>
</dbReference>
<proteinExistence type="predicted"/>
<dbReference type="AlphaFoldDB" id="A0AAD7V8S5"/>
<dbReference type="Proteomes" id="UP001234581">
    <property type="component" value="Unassembled WGS sequence"/>
</dbReference>
<sequence length="520" mass="60239">MHILPYDVTVLIFSFIPRYDCIQCLFVCRSWKDAVPVYTERLWHRLSLQGSKDYSRELSFLHKCFGVHVKHVSIVSSRQDGRLDILLRMLLAKGCTNIKSLALERSYLPYDTTSFIDCLQRFRHLTRLLMNCLYLGGELTDLLSALVLKCPTLTHIILQDVTAHKITFDPMTPLQQPHQRTSSSSSSSAVNVNTNLVFLHVSYRWRQCSFRHLIPILSRCPNLRYLSVAGEKDLDGVIFDYCPKLAYIDWMFFTTRHKLSWIHHHWHPDNRIVETGIQDLSLFSYSNDIIDDIIRRQLTRHIRRMSLDDMKDENDTITRLLQQCPSLQTINLPSISSIQLLDMLARLTQLREINMRVVGQHAAKSSQLARFFSHTHSASCLHSVHLETDQALSSDAIVAMVHHLPNLRNISLRPTELNEKELLVLLHRVPLLETLRVENIKPSLSLSFFRQLITLPHLDSFHAAYTHLSSAGICLLADKMANTLFSLTLSPFTTDNPQCIKYTEQRLKKGRFRYYHQEHC</sequence>
<name>A0AAD7V8S5_9FUNG</name>
<dbReference type="SUPFAM" id="SSF81383">
    <property type="entry name" value="F-box domain"/>
    <property type="match status" value="1"/>
</dbReference>
<organism evidence="2 3">
    <name type="scientific">Lichtheimia ornata</name>
    <dbReference type="NCBI Taxonomy" id="688661"/>
    <lineage>
        <taxon>Eukaryota</taxon>
        <taxon>Fungi</taxon>
        <taxon>Fungi incertae sedis</taxon>
        <taxon>Mucoromycota</taxon>
        <taxon>Mucoromycotina</taxon>
        <taxon>Mucoromycetes</taxon>
        <taxon>Mucorales</taxon>
        <taxon>Lichtheimiaceae</taxon>
        <taxon>Lichtheimia</taxon>
    </lineage>
</organism>
<dbReference type="InterPro" id="IPR001810">
    <property type="entry name" value="F-box_dom"/>
</dbReference>
<dbReference type="InterPro" id="IPR032675">
    <property type="entry name" value="LRR_dom_sf"/>
</dbReference>
<reference evidence="2 3" key="1">
    <citation type="submission" date="2023-03" db="EMBL/GenBank/DDBJ databases">
        <title>Genome sequence of Lichtheimia ornata CBS 291.66.</title>
        <authorList>
            <person name="Mohabir J.T."/>
            <person name="Shea T.P."/>
            <person name="Kurbessoian T."/>
            <person name="Berby B."/>
            <person name="Fontaine J."/>
            <person name="Livny J."/>
            <person name="Gnirke A."/>
            <person name="Stajich J.E."/>
            <person name="Cuomo C.A."/>
        </authorList>
    </citation>
    <scope>NUCLEOTIDE SEQUENCE [LARGE SCALE GENOMIC DNA]</scope>
    <source>
        <strain evidence="2">CBS 291.66</strain>
    </source>
</reference>
<dbReference type="CDD" id="cd09917">
    <property type="entry name" value="F-box_SF"/>
    <property type="match status" value="1"/>
</dbReference>
<protein>
    <recommendedName>
        <fullName evidence="1">F-box domain-containing protein</fullName>
    </recommendedName>
</protein>
<feature type="domain" description="F-box" evidence="1">
    <location>
        <begin position="1"/>
        <end position="46"/>
    </location>
</feature>
<dbReference type="InterPro" id="IPR036047">
    <property type="entry name" value="F-box-like_dom_sf"/>
</dbReference>
<dbReference type="RefSeq" id="XP_058346437.1">
    <property type="nucleotide sequence ID" value="XM_058482870.1"/>
</dbReference>
<accession>A0AAD7V8S5</accession>
<evidence type="ECO:0000259" key="1">
    <source>
        <dbReference type="PROSITE" id="PS50181"/>
    </source>
</evidence>
<gene>
    <name evidence="2" type="ORF">O0I10_002790</name>
</gene>